<dbReference type="SUPFAM" id="SSF52540">
    <property type="entry name" value="P-loop containing nucleoside triphosphate hydrolases"/>
    <property type="match status" value="1"/>
</dbReference>
<dbReference type="InterPro" id="IPR027417">
    <property type="entry name" value="P-loop_NTPase"/>
</dbReference>
<dbReference type="GO" id="GO:0005634">
    <property type="term" value="C:nucleus"/>
    <property type="evidence" value="ECO:0007669"/>
    <property type="project" value="TreeGrafter"/>
</dbReference>
<dbReference type="Proteomes" id="UP000807769">
    <property type="component" value="Unassembled WGS sequence"/>
</dbReference>
<accession>A0A9P7ECJ0</accession>
<comment type="caution">
    <text evidence="5">The sequence shown here is derived from an EMBL/GenBank/DDBJ whole genome shotgun (WGS) entry which is preliminary data.</text>
</comment>
<gene>
    <name evidence="5" type="ORF">BJ212DRAFT_1480118</name>
</gene>
<dbReference type="GO" id="GO:0005524">
    <property type="term" value="F:ATP binding"/>
    <property type="evidence" value="ECO:0007669"/>
    <property type="project" value="UniProtKB-KW"/>
</dbReference>
<dbReference type="GO" id="GO:0008094">
    <property type="term" value="F:ATP-dependent activity, acting on DNA"/>
    <property type="evidence" value="ECO:0007669"/>
    <property type="project" value="TreeGrafter"/>
</dbReference>
<dbReference type="GeneID" id="64634028"/>
<evidence type="ECO:0000313" key="6">
    <source>
        <dbReference type="Proteomes" id="UP000807769"/>
    </source>
</evidence>
<keyword evidence="3" id="KW-0067">ATP-binding</keyword>
<evidence type="ECO:0000256" key="4">
    <source>
        <dbReference type="SAM" id="MobiDB-lite"/>
    </source>
</evidence>
<proteinExistence type="predicted"/>
<dbReference type="RefSeq" id="XP_041193786.1">
    <property type="nucleotide sequence ID" value="XM_041340012.1"/>
</dbReference>
<protein>
    <submittedName>
        <fullName evidence="5">Uncharacterized protein</fullName>
    </submittedName>
</protein>
<keyword evidence="1" id="KW-0547">Nucleotide-binding</keyword>
<dbReference type="InterPro" id="IPR050628">
    <property type="entry name" value="SNF2_RAD54_helicase_TF"/>
</dbReference>
<dbReference type="PANTHER" id="PTHR45626">
    <property type="entry name" value="TRANSCRIPTION TERMINATION FACTOR 2-RELATED"/>
    <property type="match status" value="1"/>
</dbReference>
<dbReference type="EMBL" id="JABBWG010000013">
    <property type="protein sequence ID" value="KAG1817544.1"/>
    <property type="molecule type" value="Genomic_DNA"/>
</dbReference>
<keyword evidence="6" id="KW-1185">Reference proteome</keyword>
<evidence type="ECO:0000256" key="2">
    <source>
        <dbReference type="ARBA" id="ARBA00022801"/>
    </source>
</evidence>
<dbReference type="GO" id="GO:0016787">
    <property type="term" value="F:hydrolase activity"/>
    <property type="evidence" value="ECO:0007669"/>
    <property type="project" value="UniProtKB-KW"/>
</dbReference>
<evidence type="ECO:0000256" key="3">
    <source>
        <dbReference type="ARBA" id="ARBA00022840"/>
    </source>
</evidence>
<evidence type="ECO:0000256" key="1">
    <source>
        <dbReference type="ARBA" id="ARBA00022741"/>
    </source>
</evidence>
<dbReference type="AlphaFoldDB" id="A0A9P7ECJ0"/>
<name>A0A9P7ECJ0_9AGAM</name>
<feature type="compositionally biased region" description="Basic residues" evidence="4">
    <location>
        <begin position="263"/>
        <end position="276"/>
    </location>
</feature>
<organism evidence="5 6">
    <name type="scientific">Suillus subaureus</name>
    <dbReference type="NCBI Taxonomy" id="48587"/>
    <lineage>
        <taxon>Eukaryota</taxon>
        <taxon>Fungi</taxon>
        <taxon>Dikarya</taxon>
        <taxon>Basidiomycota</taxon>
        <taxon>Agaricomycotina</taxon>
        <taxon>Agaricomycetes</taxon>
        <taxon>Agaricomycetidae</taxon>
        <taxon>Boletales</taxon>
        <taxon>Suillineae</taxon>
        <taxon>Suillaceae</taxon>
        <taxon>Suillus</taxon>
    </lineage>
</organism>
<reference evidence="5" key="1">
    <citation type="journal article" date="2020" name="New Phytol.">
        <title>Comparative genomics reveals dynamic genome evolution in host specialist ectomycorrhizal fungi.</title>
        <authorList>
            <person name="Lofgren L.A."/>
            <person name="Nguyen N.H."/>
            <person name="Vilgalys R."/>
            <person name="Ruytinx J."/>
            <person name="Liao H.L."/>
            <person name="Branco S."/>
            <person name="Kuo A."/>
            <person name="LaButti K."/>
            <person name="Lipzen A."/>
            <person name="Andreopoulos W."/>
            <person name="Pangilinan J."/>
            <person name="Riley R."/>
            <person name="Hundley H."/>
            <person name="Na H."/>
            <person name="Barry K."/>
            <person name="Grigoriev I.V."/>
            <person name="Stajich J.E."/>
            <person name="Kennedy P.G."/>
        </authorList>
    </citation>
    <scope>NUCLEOTIDE SEQUENCE</scope>
    <source>
        <strain evidence="5">MN1</strain>
    </source>
</reference>
<dbReference type="GO" id="GO:0006281">
    <property type="term" value="P:DNA repair"/>
    <property type="evidence" value="ECO:0007669"/>
    <property type="project" value="TreeGrafter"/>
</dbReference>
<feature type="region of interest" description="Disordered" evidence="4">
    <location>
        <begin position="258"/>
        <end position="298"/>
    </location>
</feature>
<keyword evidence="2" id="KW-0378">Hydrolase</keyword>
<evidence type="ECO:0000313" key="5">
    <source>
        <dbReference type="EMBL" id="KAG1817544.1"/>
    </source>
</evidence>
<dbReference type="OrthoDB" id="3270319at2759"/>
<dbReference type="Gene3D" id="3.40.50.300">
    <property type="entry name" value="P-loop containing nucleotide triphosphate hydrolases"/>
    <property type="match status" value="1"/>
</dbReference>
<sequence>MTDNISFNMKFYLDGRTKVTFPRHTSPIYPTVKSLEEWDMVRLMRVDMLVTLLAWYLESDSQTTFNIENGNTNTMQGADLQMAVNIKDPTASAPDANLMDQSDRYVPQQSNNMIMGKVNAQYVKMLDLMTMGMHKILIYMEFPMMAPLLVAQYRGEEQNCPKVHGTIGLNLTAASIVILFDQCWSRMLVNQIIGRAWQLGQTWGVLVYNMVALGTVNILMVDHGEGKGNMLGQFLPANKVADADDDDEVEIIVTPTPAAKSSKSQKKVTKGSKKQTCHIPQSGPMLHHIPTPSKPTSRPHFISNPFPDPLPLCAPHLSRIDYALDLPLSSRPSDLHC</sequence>